<comment type="subcellular location">
    <subcellularLocation>
        <location evidence="1">Membrane</location>
    </subcellularLocation>
</comment>
<name>A0A5B9Q5M0_9BACT</name>
<feature type="region of interest" description="Disordered" evidence="6">
    <location>
        <begin position="572"/>
        <end position="620"/>
    </location>
</feature>
<feature type="compositionally biased region" description="Basic and acidic residues" evidence="6">
    <location>
        <begin position="525"/>
        <end position="534"/>
    </location>
</feature>
<dbReference type="GO" id="GO:0019867">
    <property type="term" value="C:outer membrane"/>
    <property type="evidence" value="ECO:0007669"/>
    <property type="project" value="InterPro"/>
</dbReference>
<evidence type="ECO:0000256" key="7">
    <source>
        <dbReference type="SAM" id="SignalP"/>
    </source>
</evidence>
<evidence type="ECO:0000256" key="6">
    <source>
        <dbReference type="SAM" id="MobiDB-lite"/>
    </source>
</evidence>
<evidence type="ECO:0000256" key="5">
    <source>
        <dbReference type="ARBA" id="ARBA00023237"/>
    </source>
</evidence>
<dbReference type="PROSITE" id="PS51779">
    <property type="entry name" value="POTRA"/>
    <property type="match status" value="2"/>
</dbReference>
<feature type="signal peptide" evidence="7">
    <location>
        <begin position="1"/>
        <end position="28"/>
    </location>
</feature>
<dbReference type="Proteomes" id="UP000323917">
    <property type="component" value="Chromosome"/>
</dbReference>
<feature type="compositionally biased region" description="Low complexity" evidence="6">
    <location>
        <begin position="544"/>
        <end position="553"/>
    </location>
</feature>
<feature type="chain" id="PRO_5022693477" evidence="7">
    <location>
        <begin position="29"/>
        <end position="1031"/>
    </location>
</feature>
<dbReference type="AlphaFoldDB" id="A0A5B9Q5M0"/>
<dbReference type="Gene3D" id="2.40.160.50">
    <property type="entry name" value="membrane protein fhac: a member of the omp85/tpsb transporter family"/>
    <property type="match status" value="1"/>
</dbReference>
<feature type="region of interest" description="Disordered" evidence="6">
    <location>
        <begin position="443"/>
        <end position="497"/>
    </location>
</feature>
<accession>A0A5B9Q5M0</accession>
<evidence type="ECO:0000256" key="4">
    <source>
        <dbReference type="ARBA" id="ARBA00023136"/>
    </source>
</evidence>
<feature type="compositionally biased region" description="Polar residues" evidence="6">
    <location>
        <begin position="572"/>
        <end position="600"/>
    </location>
</feature>
<dbReference type="InterPro" id="IPR000184">
    <property type="entry name" value="Bac_surfAg_D15"/>
</dbReference>
<keyword evidence="2" id="KW-0812">Transmembrane</keyword>
<evidence type="ECO:0000256" key="1">
    <source>
        <dbReference type="ARBA" id="ARBA00004370"/>
    </source>
</evidence>
<dbReference type="Gene3D" id="3.10.20.310">
    <property type="entry name" value="membrane protein fhac"/>
    <property type="match status" value="5"/>
</dbReference>
<dbReference type="PANTHER" id="PTHR12815">
    <property type="entry name" value="SORTING AND ASSEMBLY MACHINERY SAMM50 PROTEIN FAMILY MEMBER"/>
    <property type="match status" value="1"/>
</dbReference>
<feature type="domain" description="POTRA" evidence="8">
    <location>
        <begin position="288"/>
        <end position="366"/>
    </location>
</feature>
<sequence precursor="true">MHLNMQYLRKPRQFAKCFLLFAISFWWASNGALTQEMNPSATAVAVNPAEQVKEIRVVGNTTITSEQVASHLTTRVGRPFDRSVVQRDVRRLANLGWFIDVKPLYETTPQGRIVIFQVVERPTIRYITYLGNEEVPDKKLAKETGLQSGGAIDPYAVEEARRKLEEYYQGRGFNNAQVTILEGTKPTDKGISFLINEGTTKKVWNVEFVGNEFVSSGRLKSIVKTKPPTLMVLKGYVNREQIDSDVDLLTSYYRSFGFFQAKISRKVDYYESKKWAQVTFVISEGPRYQVRSVKFLGNTKFEPVALSEAAKLQGGEPFEQAKMGTDAQWIKELYGSHGYVFADVRPEPVFLEEPGEVDLLYHIEEGEQFHVGRIIVNIEGDNPHTRIQTAMNRMSVRPGDVVDIREINASERRLVASGLFHSDPATGVRPKITYRISEETGMGLAESYPGDGPSARVSSNSRGAGLRGQSPDMLGPGVLPPPSSQIRMLPSASSADSKPLDIHVECHDWEHYQLWLEAEGLVPSHTDDGDRENNANDQPIIRGQSPESSSSQSAWWVRPTIAQQTAVQAGNPYQSVRGQSPTNQPQSAYATLPNSANSPYGGQIPGATGPASKTSPNSGNVYPAQYSEAIAPPSQSAGVIPGFQGNPVPGYQVFPNGDLGFPGQPYPAPKTVDVIFNGMETQTGRLQVGAGINSNAGIVGNIVIDERNFDWKRLPRSWEDFRNGTAFRGAGQRFRIDASPGSSVNRYLMSFQEPYLFDSPISLGLSGSYFDRRYDDWDEGRLGGRISLGYQWLERDLSTLVTYRGENVNISNIATAPGAFPDLDEVVGNNNLQGFKLGVINDTRDSSFLPTQGHYLELGAEQVLGSFVYPRIEADFRTYWLMRERPDHSGRHVVSYSTAVGWMGEDAPIYDRFYAGGYATLRGYRFRGASPVTNVGGDNIESGGDFQWLNSLQYLFPITADDMLHGVVFCDFGTVEQDVSLDNFRVAPGLGLRVTVPAMGPAPIALDFAFPVSSAPFDREQVFSFSLGFGR</sequence>
<keyword evidence="3 7" id="KW-0732">Signal</keyword>
<dbReference type="InterPro" id="IPR034746">
    <property type="entry name" value="POTRA"/>
</dbReference>
<reference evidence="9 10" key="1">
    <citation type="submission" date="2019-08" db="EMBL/GenBank/DDBJ databases">
        <title>Deep-cultivation of Planctomycetes and their phenomic and genomic characterization uncovers novel biology.</title>
        <authorList>
            <person name="Wiegand S."/>
            <person name="Jogler M."/>
            <person name="Boedeker C."/>
            <person name="Pinto D."/>
            <person name="Vollmers J."/>
            <person name="Rivas-Marin E."/>
            <person name="Kohn T."/>
            <person name="Peeters S.H."/>
            <person name="Heuer A."/>
            <person name="Rast P."/>
            <person name="Oberbeckmann S."/>
            <person name="Bunk B."/>
            <person name="Jeske O."/>
            <person name="Meyerdierks A."/>
            <person name="Storesund J.E."/>
            <person name="Kallscheuer N."/>
            <person name="Luecker S."/>
            <person name="Lage O.M."/>
            <person name="Pohl T."/>
            <person name="Merkel B.J."/>
            <person name="Hornburger P."/>
            <person name="Mueller R.-W."/>
            <person name="Bruemmer F."/>
            <person name="Labrenz M."/>
            <person name="Spormann A.M."/>
            <person name="Op den Camp H."/>
            <person name="Overmann J."/>
            <person name="Amann R."/>
            <person name="Jetten M.S.M."/>
            <person name="Mascher T."/>
            <person name="Medema M.H."/>
            <person name="Devos D.P."/>
            <person name="Kaster A.-K."/>
            <person name="Ovreas L."/>
            <person name="Rohde M."/>
            <person name="Galperin M.Y."/>
            <person name="Jogler C."/>
        </authorList>
    </citation>
    <scope>NUCLEOTIDE SEQUENCE [LARGE SCALE GENOMIC DNA]</scope>
    <source>
        <strain evidence="9 10">Pr1d</strain>
    </source>
</reference>
<evidence type="ECO:0000313" key="9">
    <source>
        <dbReference type="EMBL" id="QEG34277.1"/>
    </source>
</evidence>
<dbReference type="EMBL" id="CP042913">
    <property type="protein sequence ID" value="QEG34277.1"/>
    <property type="molecule type" value="Genomic_DNA"/>
</dbReference>
<dbReference type="OrthoDB" id="231360at2"/>
<dbReference type="InterPro" id="IPR010827">
    <property type="entry name" value="BamA/TamA_POTRA"/>
</dbReference>
<evidence type="ECO:0000256" key="2">
    <source>
        <dbReference type="ARBA" id="ARBA00022692"/>
    </source>
</evidence>
<feature type="region of interest" description="Disordered" evidence="6">
    <location>
        <begin position="523"/>
        <end position="554"/>
    </location>
</feature>
<protein>
    <submittedName>
        <fullName evidence="9">Outer membrane protein assembly factor BamA</fullName>
    </submittedName>
</protein>
<proteinExistence type="predicted"/>
<dbReference type="PANTHER" id="PTHR12815:SF47">
    <property type="entry name" value="TRANSLOCATION AND ASSEMBLY MODULE SUBUNIT TAMA"/>
    <property type="match status" value="1"/>
</dbReference>
<feature type="domain" description="POTRA" evidence="8">
    <location>
        <begin position="50"/>
        <end position="121"/>
    </location>
</feature>
<keyword evidence="4" id="KW-0472">Membrane</keyword>
<dbReference type="InterPro" id="IPR039910">
    <property type="entry name" value="D15-like"/>
</dbReference>
<dbReference type="Pfam" id="PF01103">
    <property type="entry name" value="Omp85"/>
    <property type="match status" value="1"/>
</dbReference>
<feature type="compositionally biased region" description="Polar residues" evidence="6">
    <location>
        <begin position="611"/>
        <end position="620"/>
    </location>
</feature>
<dbReference type="KEGG" id="bgok:Pr1d_15510"/>
<evidence type="ECO:0000259" key="8">
    <source>
        <dbReference type="PROSITE" id="PS51779"/>
    </source>
</evidence>
<dbReference type="Pfam" id="PF07244">
    <property type="entry name" value="POTRA"/>
    <property type="match status" value="4"/>
</dbReference>
<keyword evidence="10" id="KW-1185">Reference proteome</keyword>
<evidence type="ECO:0000313" key="10">
    <source>
        <dbReference type="Proteomes" id="UP000323917"/>
    </source>
</evidence>
<keyword evidence="5" id="KW-0998">Cell outer membrane</keyword>
<gene>
    <name evidence="9" type="primary">bamA</name>
    <name evidence="9" type="ORF">Pr1d_15510</name>
</gene>
<evidence type="ECO:0000256" key="3">
    <source>
        <dbReference type="ARBA" id="ARBA00022729"/>
    </source>
</evidence>
<organism evidence="9 10">
    <name type="scientific">Bythopirellula goksoeyrii</name>
    <dbReference type="NCBI Taxonomy" id="1400387"/>
    <lineage>
        <taxon>Bacteria</taxon>
        <taxon>Pseudomonadati</taxon>
        <taxon>Planctomycetota</taxon>
        <taxon>Planctomycetia</taxon>
        <taxon>Pirellulales</taxon>
        <taxon>Lacipirellulaceae</taxon>
        <taxon>Bythopirellula</taxon>
    </lineage>
</organism>